<evidence type="ECO:0000256" key="10">
    <source>
        <dbReference type="SAM" id="MobiDB-lite"/>
    </source>
</evidence>
<proteinExistence type="inferred from homology"/>
<keyword evidence="3" id="KW-0378">Hydrolase</keyword>
<dbReference type="GO" id="GO:0071555">
    <property type="term" value="P:cell wall organization"/>
    <property type="evidence" value="ECO:0007669"/>
    <property type="project" value="UniProtKB-KW"/>
</dbReference>
<evidence type="ECO:0000256" key="9">
    <source>
        <dbReference type="RuleBase" id="RU004016"/>
    </source>
</evidence>
<dbReference type="eggNOG" id="COG1686">
    <property type="taxonomic scope" value="Bacteria"/>
</dbReference>
<evidence type="ECO:0000256" key="4">
    <source>
        <dbReference type="ARBA" id="ARBA00022960"/>
    </source>
</evidence>
<evidence type="ECO:0000256" key="6">
    <source>
        <dbReference type="ARBA" id="ARBA00023316"/>
    </source>
</evidence>
<feature type="compositionally biased region" description="Basic and acidic residues" evidence="10">
    <location>
        <begin position="347"/>
        <end position="357"/>
    </location>
</feature>
<dbReference type="Gene3D" id="3.30.70.1070">
    <property type="entry name" value="Sporulation related repeat"/>
    <property type="match status" value="1"/>
</dbReference>
<feature type="active site" description="Acyl-ester intermediate" evidence="7">
    <location>
        <position position="46"/>
    </location>
</feature>
<dbReference type="AlphaFoldDB" id="F4QSP2"/>
<evidence type="ECO:0000256" key="7">
    <source>
        <dbReference type="PIRSR" id="PIRSR618044-1"/>
    </source>
</evidence>
<dbReference type="InterPro" id="IPR012338">
    <property type="entry name" value="Beta-lactam/transpept-like"/>
</dbReference>
<dbReference type="STRING" id="715226.ABI_41850"/>
<dbReference type="InterPro" id="IPR018044">
    <property type="entry name" value="Peptidase_S11"/>
</dbReference>
<evidence type="ECO:0000256" key="8">
    <source>
        <dbReference type="PIRSR" id="PIRSR618044-2"/>
    </source>
</evidence>
<dbReference type="GO" id="GO:0042834">
    <property type="term" value="F:peptidoglycan binding"/>
    <property type="evidence" value="ECO:0007669"/>
    <property type="project" value="InterPro"/>
</dbReference>
<keyword evidence="2" id="KW-0732">Signal</keyword>
<feature type="domain" description="SPOR" evidence="11">
    <location>
        <begin position="375"/>
        <end position="455"/>
    </location>
</feature>
<feature type="active site" description="Proton acceptor" evidence="7">
    <location>
        <position position="49"/>
    </location>
</feature>
<dbReference type="GO" id="GO:0006508">
    <property type="term" value="P:proteolysis"/>
    <property type="evidence" value="ECO:0007669"/>
    <property type="project" value="InterPro"/>
</dbReference>
<dbReference type="SUPFAM" id="SSF110997">
    <property type="entry name" value="Sporulation related repeat"/>
    <property type="match status" value="1"/>
</dbReference>
<sequence>MILVSPLKARAQDLSGDARYSAIVVDAVTGEVFYSAKADSARYPASLTKIMTLYMAFDALAMGTLKPDDTIVMSRNAAGQSPVKVYLKAGETIDVDSAMRLVALYSANDLAVALAEKIGGTEERFAALMTIKAQELGMGQTRFVNASGLPDPRQLSSARDMAILARAVMRDYPQYYDYFSLPNYTFRGRTYVNHNPLRNMPGVDGMKTGFTNAAGYNLVASQVKDGHRLIAVMLGGNNKSQRREHVTFLMNTGFDIFDRRANGEVIAVAQTEFTKAFAARNAIPDEPRPYTILATNESLSDAGLRDALEASEDANAVDEDVQTVSASVKAPDVVRTLTSKPAAKPVAKVEAKPEPKTAKRTTKQVADAKPAKKKKDPNAVWAIQVGAFKNKTLASDWVASIKKKFSTALAEATSEISKSEAGWYRTRFASLTKEQAQKACSQISAKRLDCMVVKGSS</sequence>
<feature type="region of interest" description="Disordered" evidence="10">
    <location>
        <begin position="344"/>
        <end position="373"/>
    </location>
</feature>
<evidence type="ECO:0000313" key="12">
    <source>
        <dbReference type="EMBL" id="EGF89762.1"/>
    </source>
</evidence>
<dbReference type="Pfam" id="PF05036">
    <property type="entry name" value="SPOR"/>
    <property type="match status" value="1"/>
</dbReference>
<feature type="binding site" evidence="8">
    <location>
        <position position="207"/>
    </location>
    <ligand>
        <name>substrate</name>
    </ligand>
</feature>
<evidence type="ECO:0000313" key="13">
    <source>
        <dbReference type="Proteomes" id="UP000006512"/>
    </source>
</evidence>
<feature type="active site" evidence="7">
    <location>
        <position position="106"/>
    </location>
</feature>
<keyword evidence="4" id="KW-0133">Cell shape</keyword>
<comment type="similarity">
    <text evidence="1 9">Belongs to the peptidase S11 family.</text>
</comment>
<dbReference type="Gene3D" id="3.40.710.10">
    <property type="entry name" value="DD-peptidase/beta-lactamase superfamily"/>
    <property type="match status" value="1"/>
</dbReference>
<keyword evidence="13" id="KW-1185">Reference proteome</keyword>
<evidence type="ECO:0000256" key="5">
    <source>
        <dbReference type="ARBA" id="ARBA00022984"/>
    </source>
</evidence>
<name>F4QSP2_9CAUL</name>
<evidence type="ECO:0000256" key="2">
    <source>
        <dbReference type="ARBA" id="ARBA00022729"/>
    </source>
</evidence>
<dbReference type="PROSITE" id="PS51724">
    <property type="entry name" value="SPOR"/>
    <property type="match status" value="1"/>
</dbReference>
<dbReference type="GO" id="GO:0008360">
    <property type="term" value="P:regulation of cell shape"/>
    <property type="evidence" value="ECO:0007669"/>
    <property type="project" value="UniProtKB-KW"/>
</dbReference>
<dbReference type="InterPro" id="IPR007730">
    <property type="entry name" value="SPOR-like_dom"/>
</dbReference>
<keyword evidence="5" id="KW-0573">Peptidoglycan synthesis</keyword>
<evidence type="ECO:0000256" key="1">
    <source>
        <dbReference type="ARBA" id="ARBA00007164"/>
    </source>
</evidence>
<dbReference type="PRINTS" id="PR00725">
    <property type="entry name" value="DADACBPTASE1"/>
</dbReference>
<keyword evidence="12" id="KW-0645">Protease</keyword>
<keyword evidence="12" id="KW-0121">Carboxypeptidase</keyword>
<keyword evidence="6" id="KW-0961">Cell wall biogenesis/degradation</keyword>
<dbReference type="PANTHER" id="PTHR21581">
    <property type="entry name" value="D-ALANYL-D-ALANINE CARBOXYPEPTIDASE"/>
    <property type="match status" value="1"/>
</dbReference>
<dbReference type="Proteomes" id="UP000006512">
    <property type="component" value="Unassembled WGS sequence"/>
</dbReference>
<dbReference type="HOGENOM" id="CLU_027070_1_1_5"/>
<dbReference type="SUPFAM" id="SSF56601">
    <property type="entry name" value="beta-lactamase/transpeptidase-like"/>
    <property type="match status" value="1"/>
</dbReference>
<dbReference type="PANTHER" id="PTHR21581:SF6">
    <property type="entry name" value="TRAFFICKING PROTEIN PARTICLE COMPLEX SUBUNIT 12"/>
    <property type="match status" value="1"/>
</dbReference>
<reference evidence="13" key="1">
    <citation type="submission" date="2011-03" db="EMBL/GenBank/DDBJ databases">
        <title>Draft genome sequence of Brevundimonas diminuta.</title>
        <authorList>
            <person name="Brown P.J.B."/>
            <person name="Buechlein A."/>
            <person name="Hemmerich C."/>
            <person name="Brun Y.V."/>
        </authorList>
    </citation>
    <scope>NUCLEOTIDE SEQUENCE [LARGE SCALE GENOMIC DNA]</scope>
    <source>
        <strain evidence="13">C19</strain>
    </source>
</reference>
<dbReference type="InterPro" id="IPR036680">
    <property type="entry name" value="SPOR-like_sf"/>
</dbReference>
<dbReference type="GO" id="GO:0009252">
    <property type="term" value="P:peptidoglycan biosynthetic process"/>
    <property type="evidence" value="ECO:0007669"/>
    <property type="project" value="UniProtKB-KW"/>
</dbReference>
<dbReference type="InterPro" id="IPR001967">
    <property type="entry name" value="Peptidase_S11_N"/>
</dbReference>
<dbReference type="Pfam" id="PF00768">
    <property type="entry name" value="Peptidase_S11"/>
    <property type="match status" value="1"/>
</dbReference>
<organism evidence="12 13">
    <name type="scientific">Asticcacaulis biprosthecium C19</name>
    <dbReference type="NCBI Taxonomy" id="715226"/>
    <lineage>
        <taxon>Bacteria</taxon>
        <taxon>Pseudomonadati</taxon>
        <taxon>Pseudomonadota</taxon>
        <taxon>Alphaproteobacteria</taxon>
        <taxon>Caulobacterales</taxon>
        <taxon>Caulobacteraceae</taxon>
        <taxon>Asticcacaulis</taxon>
    </lineage>
</organism>
<protein>
    <submittedName>
        <fullName evidence="12">D-alanyl-D-alanine carboxypeptidase family protein</fullName>
    </submittedName>
</protein>
<evidence type="ECO:0000259" key="11">
    <source>
        <dbReference type="PROSITE" id="PS51724"/>
    </source>
</evidence>
<dbReference type="EMBL" id="GL883080">
    <property type="protein sequence ID" value="EGF89762.1"/>
    <property type="molecule type" value="Genomic_DNA"/>
</dbReference>
<gene>
    <name evidence="12" type="ORF">ABI_41850</name>
</gene>
<accession>F4QSP2</accession>
<evidence type="ECO:0000256" key="3">
    <source>
        <dbReference type="ARBA" id="ARBA00022801"/>
    </source>
</evidence>
<dbReference type="GO" id="GO:0009002">
    <property type="term" value="F:serine-type D-Ala-D-Ala carboxypeptidase activity"/>
    <property type="evidence" value="ECO:0007669"/>
    <property type="project" value="InterPro"/>
</dbReference>